<reference evidence="2 3" key="1">
    <citation type="journal article" date="2025" name="Anaerobe">
        <title>Description of Anaerococcus kampingiae sp. nov., Anaerococcus groningensis sp. nov., Anaerococcus martiniensis sp. nov., and Anaerococcus cruorum sp. nov., isolated from human clinical specimens.</title>
        <authorList>
            <person name="Boiten K.E."/>
            <person name="Meijer J."/>
            <person name="van Wezel E.M."/>
            <person name="Veloo A.C.M."/>
        </authorList>
    </citation>
    <scope>NUCLEOTIDE SEQUENCE [LARGE SCALE GENOMIC DNA]</scope>
    <source>
        <strain evidence="2 3">ENR0831</strain>
    </source>
</reference>
<dbReference type="Proteomes" id="UP001637996">
    <property type="component" value="Unassembled WGS sequence"/>
</dbReference>
<feature type="transmembrane region" description="Helical" evidence="1">
    <location>
        <begin position="58"/>
        <end position="76"/>
    </location>
</feature>
<keyword evidence="3" id="KW-1185">Reference proteome</keyword>
<keyword evidence="1" id="KW-1133">Transmembrane helix</keyword>
<sequence>MNDNFQSEYKDTESVRKYVSKHNIYSLIFALGFFIIIVSIIPYLLIISEKIEDRILPSLIVFLIGLIMVIASNFSMRKLKEKQANKYTVAASEFIDLEKENMKSAFRKDLIIAILLIVLVPIIYYIIYSNTHMLEENYNKYIKSVLILILALAVFIILYSKGKKEAYSSLI</sequence>
<accession>A0ABW9MAH0</accession>
<dbReference type="EMBL" id="JBGMEI010000002">
    <property type="protein sequence ID" value="MFO3665130.1"/>
    <property type="molecule type" value="Genomic_DNA"/>
</dbReference>
<comment type="caution">
    <text evidence="2">The sequence shown here is derived from an EMBL/GenBank/DDBJ whole genome shotgun (WGS) entry which is preliminary data.</text>
</comment>
<evidence type="ECO:0000313" key="2">
    <source>
        <dbReference type="EMBL" id="MFO3665130.1"/>
    </source>
</evidence>
<evidence type="ECO:0000256" key="1">
    <source>
        <dbReference type="SAM" id="Phobius"/>
    </source>
</evidence>
<feature type="transmembrane region" description="Helical" evidence="1">
    <location>
        <begin position="24"/>
        <end position="46"/>
    </location>
</feature>
<keyword evidence="1" id="KW-0812">Transmembrane</keyword>
<feature type="transmembrane region" description="Helical" evidence="1">
    <location>
        <begin position="141"/>
        <end position="159"/>
    </location>
</feature>
<protein>
    <submittedName>
        <fullName evidence="2">Uncharacterized protein</fullName>
    </submittedName>
</protein>
<gene>
    <name evidence="2" type="ORF">ACCQ41_02535</name>
</gene>
<feature type="transmembrane region" description="Helical" evidence="1">
    <location>
        <begin position="110"/>
        <end position="129"/>
    </location>
</feature>
<proteinExistence type="predicted"/>
<evidence type="ECO:0000313" key="3">
    <source>
        <dbReference type="Proteomes" id="UP001637996"/>
    </source>
</evidence>
<dbReference type="RefSeq" id="WP_410030846.1">
    <property type="nucleotide sequence ID" value="NZ_JBGMEI010000002.1"/>
</dbReference>
<organism evidence="2 3">
    <name type="scientific">Anaerococcus martiniensis</name>
    <dbReference type="NCBI Taxonomy" id="3115615"/>
    <lineage>
        <taxon>Bacteria</taxon>
        <taxon>Bacillati</taxon>
        <taxon>Bacillota</taxon>
        <taxon>Tissierellia</taxon>
        <taxon>Tissierellales</taxon>
        <taxon>Peptoniphilaceae</taxon>
        <taxon>Anaerococcus</taxon>
    </lineage>
</organism>
<name>A0ABW9MAH0_9FIRM</name>
<keyword evidence="1" id="KW-0472">Membrane</keyword>